<dbReference type="SUPFAM" id="SSF103642">
    <property type="entry name" value="Sec-C motif"/>
    <property type="match status" value="1"/>
</dbReference>
<dbReference type="InterPro" id="IPR048469">
    <property type="entry name" value="YchJ-like_M"/>
</dbReference>
<dbReference type="NCBIfam" id="NF002449">
    <property type="entry name" value="PRK01617.1"/>
    <property type="match status" value="1"/>
</dbReference>
<evidence type="ECO:0000313" key="5">
    <source>
        <dbReference type="Proteomes" id="UP000249005"/>
    </source>
</evidence>
<dbReference type="OrthoDB" id="21421at2"/>
<dbReference type="PANTHER" id="PTHR33747">
    <property type="entry name" value="UPF0225 PROTEIN SCO1677"/>
    <property type="match status" value="1"/>
</dbReference>
<evidence type="ECO:0000256" key="2">
    <source>
        <dbReference type="HAMAP-Rule" id="MF_00612"/>
    </source>
</evidence>
<reference evidence="4 5" key="1">
    <citation type="submission" date="2018-06" db="EMBL/GenBank/DDBJ databases">
        <authorList>
            <consortium name="Pathogen Informatics"/>
            <person name="Doyle S."/>
        </authorList>
    </citation>
    <scope>NUCLEOTIDE SEQUENCE [LARGE SCALE GENOMIC DNA]</scope>
    <source>
        <strain evidence="4 5">NCTC12151</strain>
    </source>
</reference>
<name>A0A2X4V3N4_9GAMM</name>
<dbReference type="InterPro" id="IPR004027">
    <property type="entry name" value="SEC_C_motif"/>
</dbReference>
<dbReference type="Pfam" id="PF02810">
    <property type="entry name" value="SEC-C"/>
    <property type="match status" value="1"/>
</dbReference>
<dbReference type="InterPro" id="IPR032710">
    <property type="entry name" value="NTF2-like_dom_sf"/>
</dbReference>
<organism evidence="4 5">
    <name type="scientific">Leminorella richardii</name>
    <dbReference type="NCBI Taxonomy" id="158841"/>
    <lineage>
        <taxon>Bacteria</taxon>
        <taxon>Pseudomonadati</taxon>
        <taxon>Pseudomonadota</taxon>
        <taxon>Gammaproteobacteria</taxon>
        <taxon>Enterobacterales</taxon>
        <taxon>Budviciaceae</taxon>
        <taxon>Leminorella</taxon>
    </lineage>
</organism>
<feature type="domain" description="YchJ-like middle NTF2-like" evidence="3">
    <location>
        <begin position="29"/>
        <end position="128"/>
    </location>
</feature>
<dbReference type="KEGG" id="lri:NCTC12151_01466"/>
<evidence type="ECO:0000259" key="3">
    <source>
        <dbReference type="Pfam" id="PF17775"/>
    </source>
</evidence>
<evidence type="ECO:0000313" key="4">
    <source>
        <dbReference type="EMBL" id="SQI39900.1"/>
    </source>
</evidence>
<dbReference type="Proteomes" id="UP000249005">
    <property type="component" value="Chromosome 1"/>
</dbReference>
<dbReference type="InterPro" id="IPR023006">
    <property type="entry name" value="YchJ-like"/>
</dbReference>
<sequence>MVEPCPCGSKIAFNACCQPYLQGDAVAQTPLALMKSRYSAYVYNNANYLVATWHPEFRYPELASSIEGSASNTQWLGLTVIDSGMETPDRGYVEFLARYLDTQTQQTHAIYERSTFIKQEEVWYYTHGVKPRIGRNDPCPCGSGRKYKKCCGDD</sequence>
<dbReference type="RefSeq" id="WP_111740042.1">
    <property type="nucleotide sequence ID" value="NZ_LR698987.1"/>
</dbReference>
<keyword evidence="5" id="KW-1185">Reference proteome</keyword>
<comment type="similarity">
    <text evidence="1 2">Belongs to the UPF0225 family.</text>
</comment>
<dbReference type="SUPFAM" id="SSF54427">
    <property type="entry name" value="NTF2-like"/>
    <property type="match status" value="1"/>
</dbReference>
<protein>
    <recommendedName>
        <fullName evidence="2">UPF0225 protein NCTC12151_01466</fullName>
    </recommendedName>
</protein>
<gene>
    <name evidence="4" type="primary">ychJ</name>
    <name evidence="4" type="ORF">NCTC12151_01466</name>
</gene>
<dbReference type="PANTHER" id="PTHR33747:SF1">
    <property type="entry name" value="ADENYLATE CYCLASE-ASSOCIATED CAP C-TERMINAL DOMAIN-CONTAINING PROTEIN"/>
    <property type="match status" value="1"/>
</dbReference>
<dbReference type="Pfam" id="PF17775">
    <property type="entry name" value="YchJ_M-like"/>
    <property type="match status" value="1"/>
</dbReference>
<proteinExistence type="inferred from homology"/>
<dbReference type="Gene3D" id="3.10.450.50">
    <property type="match status" value="1"/>
</dbReference>
<dbReference type="EMBL" id="LS483470">
    <property type="protein sequence ID" value="SQI39900.1"/>
    <property type="molecule type" value="Genomic_DNA"/>
</dbReference>
<evidence type="ECO:0000256" key="1">
    <source>
        <dbReference type="ARBA" id="ARBA00010839"/>
    </source>
</evidence>
<dbReference type="AlphaFoldDB" id="A0A2X4V3N4"/>
<dbReference type="HAMAP" id="MF_00612">
    <property type="entry name" value="UPF0225"/>
    <property type="match status" value="1"/>
</dbReference>
<accession>A0A2X4V3N4</accession>